<dbReference type="InterPro" id="IPR006645">
    <property type="entry name" value="NGN-like_dom"/>
</dbReference>
<dbReference type="Proteomes" id="UP000321907">
    <property type="component" value="Unassembled WGS sequence"/>
</dbReference>
<dbReference type="Gene3D" id="3.30.70.940">
    <property type="entry name" value="NusG, N-terminal domain"/>
    <property type="match status" value="1"/>
</dbReference>
<evidence type="ECO:0000256" key="2">
    <source>
        <dbReference type="ARBA" id="ARBA00023015"/>
    </source>
</evidence>
<evidence type="ECO:0000313" key="6">
    <source>
        <dbReference type="Proteomes" id="UP000321907"/>
    </source>
</evidence>
<sequence length="215" mass="24634">MAIRISSLNHSLRPLKNAPADDMHVTERRWFAVRTAAKHEKLAVKEIRALGIECYIPLREKTYNYSSKKVIRELPLMSGYVFVKIRREEENVVRFANYVSRFVTIGDVRKRVTEEEMDLLRRISTDRKLDWDTVEEAFDFMEGTPVEIIKGPLAGVRGVYINKKNKKTFVIALGSLNTCLSTCEIDPRYLVVLNGAKPVSDKDSTLGQEGKSPLW</sequence>
<reference evidence="5 6" key="1">
    <citation type="submission" date="2019-08" db="EMBL/GenBank/DDBJ databases">
        <title>Lewinella sp. strain SSH13 Genome sequencing and assembly.</title>
        <authorList>
            <person name="Kim I."/>
        </authorList>
    </citation>
    <scope>NUCLEOTIDE SEQUENCE [LARGE SCALE GENOMIC DNA]</scope>
    <source>
        <strain evidence="5 6">SSH13</strain>
    </source>
</reference>
<evidence type="ECO:0000256" key="3">
    <source>
        <dbReference type="ARBA" id="ARBA00023163"/>
    </source>
</evidence>
<name>A0A5C7FLM8_9BACT</name>
<dbReference type="NCBIfam" id="NF033644">
    <property type="entry name" value="antiterm_UpxY"/>
    <property type="match status" value="1"/>
</dbReference>
<organism evidence="5 6">
    <name type="scientific">Neolewinella aurantiaca</name>
    <dbReference type="NCBI Taxonomy" id="2602767"/>
    <lineage>
        <taxon>Bacteria</taxon>
        <taxon>Pseudomonadati</taxon>
        <taxon>Bacteroidota</taxon>
        <taxon>Saprospiria</taxon>
        <taxon>Saprospirales</taxon>
        <taxon>Lewinellaceae</taxon>
        <taxon>Neolewinella</taxon>
    </lineage>
</organism>
<dbReference type="InterPro" id="IPR043425">
    <property type="entry name" value="NusG-like"/>
</dbReference>
<dbReference type="OrthoDB" id="1491263at2"/>
<evidence type="ECO:0000313" key="5">
    <source>
        <dbReference type="EMBL" id="TXF90939.1"/>
    </source>
</evidence>
<keyword evidence="2" id="KW-0805">Transcription regulation</keyword>
<dbReference type="EMBL" id="VOXD01000004">
    <property type="protein sequence ID" value="TXF90939.1"/>
    <property type="molecule type" value="Genomic_DNA"/>
</dbReference>
<gene>
    <name evidence="5" type="ORF">FUA23_03825</name>
</gene>
<dbReference type="GO" id="GO:0006354">
    <property type="term" value="P:DNA-templated transcription elongation"/>
    <property type="evidence" value="ECO:0007669"/>
    <property type="project" value="InterPro"/>
</dbReference>
<protein>
    <submittedName>
        <fullName evidence="5">UpxY family transcription antiterminator</fullName>
    </submittedName>
</protein>
<dbReference type="PANTHER" id="PTHR30265">
    <property type="entry name" value="RHO-INTERACTING TRANSCRIPTION TERMINATION FACTOR NUSG"/>
    <property type="match status" value="1"/>
</dbReference>
<dbReference type="AlphaFoldDB" id="A0A5C7FLM8"/>
<feature type="domain" description="NusG-like N-terminal" evidence="4">
    <location>
        <begin position="27"/>
        <end position="124"/>
    </location>
</feature>
<keyword evidence="6" id="KW-1185">Reference proteome</keyword>
<dbReference type="SMART" id="SM00738">
    <property type="entry name" value="NGN"/>
    <property type="match status" value="1"/>
</dbReference>
<accession>A0A5C7FLM8</accession>
<keyword evidence="3" id="KW-0804">Transcription</keyword>
<evidence type="ECO:0000259" key="4">
    <source>
        <dbReference type="SMART" id="SM00738"/>
    </source>
</evidence>
<dbReference type="GO" id="GO:0031564">
    <property type="term" value="P:transcription antitermination"/>
    <property type="evidence" value="ECO:0007669"/>
    <property type="project" value="UniProtKB-KW"/>
</dbReference>
<dbReference type="Pfam" id="PF02357">
    <property type="entry name" value="NusG"/>
    <property type="match status" value="1"/>
</dbReference>
<dbReference type="CDD" id="cd09895">
    <property type="entry name" value="NGN_SP_UpxY"/>
    <property type="match status" value="1"/>
</dbReference>
<dbReference type="SUPFAM" id="SSF82679">
    <property type="entry name" value="N-utilization substance G protein NusG, N-terminal domain"/>
    <property type="match status" value="1"/>
</dbReference>
<dbReference type="RefSeq" id="WP_147929397.1">
    <property type="nucleotide sequence ID" value="NZ_VOXD01000004.1"/>
</dbReference>
<dbReference type="InterPro" id="IPR036735">
    <property type="entry name" value="NGN_dom_sf"/>
</dbReference>
<evidence type="ECO:0000256" key="1">
    <source>
        <dbReference type="ARBA" id="ARBA00022814"/>
    </source>
</evidence>
<proteinExistence type="predicted"/>
<keyword evidence="1" id="KW-0889">Transcription antitermination</keyword>
<comment type="caution">
    <text evidence="5">The sequence shown here is derived from an EMBL/GenBank/DDBJ whole genome shotgun (WGS) entry which is preliminary data.</text>
</comment>
<dbReference type="PANTHER" id="PTHR30265:SF4">
    <property type="entry name" value="KOW MOTIF FAMILY PROTEIN, EXPRESSED"/>
    <property type="match status" value="1"/>
</dbReference>